<evidence type="ECO:0008006" key="3">
    <source>
        <dbReference type="Google" id="ProtNLM"/>
    </source>
</evidence>
<evidence type="ECO:0000313" key="1">
    <source>
        <dbReference type="EMBL" id="SHH09907.1"/>
    </source>
</evidence>
<gene>
    <name evidence="1" type="ORF">SAMN02745229_00219</name>
</gene>
<keyword evidence="2" id="KW-1185">Reference proteome</keyword>
<dbReference type="Proteomes" id="UP000184278">
    <property type="component" value="Unassembled WGS sequence"/>
</dbReference>
<dbReference type="GeneID" id="89509036"/>
<dbReference type="AlphaFoldDB" id="A0A1M5Q6M1"/>
<name>A0A1M5Q6M1_BUTFI</name>
<dbReference type="STRING" id="1121131.SAMN02745229_00219"/>
<protein>
    <recommendedName>
        <fullName evidence="3">Flagellar hook-associated protein 2 C-terminus</fullName>
    </recommendedName>
</protein>
<reference evidence="2" key="1">
    <citation type="submission" date="2016-11" db="EMBL/GenBank/DDBJ databases">
        <authorList>
            <person name="Varghese N."/>
            <person name="Submissions S."/>
        </authorList>
    </citation>
    <scope>NUCLEOTIDE SEQUENCE [LARGE SCALE GENOMIC DNA]</scope>
    <source>
        <strain evidence="2">DSM 3071</strain>
    </source>
</reference>
<dbReference type="EMBL" id="FQXK01000003">
    <property type="protein sequence ID" value="SHH09907.1"/>
    <property type="molecule type" value="Genomic_DNA"/>
</dbReference>
<organism evidence="1 2">
    <name type="scientific">Butyrivibrio fibrisolvens DSM 3071</name>
    <dbReference type="NCBI Taxonomy" id="1121131"/>
    <lineage>
        <taxon>Bacteria</taxon>
        <taxon>Bacillati</taxon>
        <taxon>Bacillota</taxon>
        <taxon>Clostridia</taxon>
        <taxon>Lachnospirales</taxon>
        <taxon>Lachnospiraceae</taxon>
        <taxon>Butyrivibrio</taxon>
    </lineage>
</organism>
<dbReference type="RefSeq" id="WP_081373621.1">
    <property type="nucleotide sequence ID" value="NZ_FQXK01000003.1"/>
</dbReference>
<proteinExistence type="predicted"/>
<accession>A0A1M5Q6M1</accession>
<sequence length="257" mass="28064">MSTIREYAGSNDYFDDSYASKYKNYSNAFLEGLSVSSDNSSAFNLSDYAMIKNGTYGKLMKAYYAKEKAEQASLGGDSKPMLSLMAGNAGSMAKSAQALMQDSLWEKKTIKEKDEKTGEETEKEDYDWKAITKALNSFIDDYNATVERAGESNNKNVLRNAAWMTKNTSMSERLLNKVGISVGSGNKLELDEDKLKEADISTLKTLFTGHNSYADKMMSKGNTIAMAAANAGGTYTSSGTYSSALSRLVSGKIDTKE</sequence>
<evidence type="ECO:0000313" key="2">
    <source>
        <dbReference type="Proteomes" id="UP000184278"/>
    </source>
</evidence>